<feature type="domain" description="Protein kinase" evidence="11">
    <location>
        <begin position="192"/>
        <end position="457"/>
    </location>
</feature>
<dbReference type="SMART" id="SM00315">
    <property type="entry name" value="RGS"/>
    <property type="match status" value="1"/>
</dbReference>
<sequence length="567" mass="62786">MDIGGLETVVANSAYVSARGGTGTWGRDRWQRARLRLPHISQCEALRARLAGAAQTGGHLEEDTSFRWQCVEQPIGKLLFRRFLEGEPRLAAAGALWAELEAYDRCEAEERPAAAAALRKRFLTPGGEQHCAFLGNMAAPTAAPLEELCAMRRALLSHLEAVAWAPYRESPEFGRFLQFKWLEEQPVGAEAFVEFRVLGKGGFGEVLACQRRTTGTMFANKRLNKKRLKKRRGYEAAMVEKRVLARVHSPFIVSLACAFQTKTDLCLVMTLMNGGDLRYHIYNMDEKNPGFEEPRALFYLAQMLLGLEHLHQHRIVYRDLKPENVLLDDAGHVRLSDMGLAVELKEGQSKTRGYAGTPGFMAPELLRDEEYDWAVDYFTLGVTLYEMLAAKGPFRSCGEKVENQEVKRRTLHEPVSYPERFSTMARDLCEGLLAKDPNTRLGFRDGDCAQLKGHPIFSTINWGRLEAGLVPPPFVPDPRRVYAKDLGDVGAFSSVRGVELDAEDAALADAFASGTVAIPWQQELIDSGLFQELNVWGPPGTLPPDLDPSTAPMGAGGTGKSATCGLL</sequence>
<comment type="similarity">
    <text evidence="1 9">Belongs to the protein kinase superfamily. AGC Ser/Thr protein kinase family. GPRK subfamily.</text>
</comment>
<accession>A0A672U0I2</accession>
<dbReference type="Gene3D" id="1.10.510.10">
    <property type="entry name" value="Transferase(Phosphotransferase) domain 1"/>
    <property type="match status" value="1"/>
</dbReference>
<evidence type="ECO:0000313" key="13">
    <source>
        <dbReference type="Ensembl" id="ENSSHBP00005007591.1"/>
    </source>
</evidence>
<dbReference type="PROSITE" id="PS50132">
    <property type="entry name" value="RGS"/>
    <property type="match status" value="1"/>
</dbReference>
<dbReference type="Pfam" id="PF00069">
    <property type="entry name" value="Pkinase"/>
    <property type="match status" value="1"/>
</dbReference>
<evidence type="ECO:0000256" key="5">
    <source>
        <dbReference type="ARBA" id="ARBA00022741"/>
    </source>
</evidence>
<dbReference type="EC" id="2.7.11.-" evidence="9"/>
<dbReference type="GeneTree" id="ENSGT00940000159927"/>
<dbReference type="SUPFAM" id="SSF56112">
    <property type="entry name" value="Protein kinase-like (PK-like)"/>
    <property type="match status" value="1"/>
</dbReference>
<dbReference type="InterPro" id="IPR044926">
    <property type="entry name" value="RGS_subdomain_2"/>
</dbReference>
<dbReference type="InterPro" id="IPR000239">
    <property type="entry name" value="GPCR_kinase"/>
</dbReference>
<keyword evidence="14" id="KW-1185">Reference proteome</keyword>
<keyword evidence="6 9" id="KW-0418">Kinase</keyword>
<evidence type="ECO:0000256" key="9">
    <source>
        <dbReference type="RuleBase" id="RU000308"/>
    </source>
</evidence>
<evidence type="ECO:0000259" key="11">
    <source>
        <dbReference type="PROSITE" id="PS50011"/>
    </source>
</evidence>
<dbReference type="InterPro" id="IPR036305">
    <property type="entry name" value="RGS_sf"/>
</dbReference>
<keyword evidence="4 9" id="KW-0808">Transferase</keyword>
<dbReference type="Ensembl" id="ENSSHBT00005009130.1">
    <property type="protein sequence ID" value="ENSSHBP00005007591.1"/>
    <property type="gene ID" value="ENSSHBG00005006632.1"/>
</dbReference>
<dbReference type="InterPro" id="IPR011009">
    <property type="entry name" value="Kinase-like_dom_sf"/>
</dbReference>
<dbReference type="PROSITE" id="PS50011">
    <property type="entry name" value="PROTEIN_KINASE_DOM"/>
    <property type="match status" value="1"/>
</dbReference>
<gene>
    <name evidence="13" type="primary">GRK1</name>
</gene>
<evidence type="ECO:0000256" key="3">
    <source>
        <dbReference type="ARBA" id="ARBA00022553"/>
    </source>
</evidence>
<evidence type="ECO:0000256" key="4">
    <source>
        <dbReference type="ARBA" id="ARBA00022679"/>
    </source>
</evidence>
<dbReference type="Gene3D" id="1.10.167.10">
    <property type="entry name" value="Regulator of G-protein Signalling 4, domain 2"/>
    <property type="match status" value="1"/>
</dbReference>
<dbReference type="InterPro" id="IPR016137">
    <property type="entry name" value="RGS"/>
</dbReference>
<evidence type="ECO:0000256" key="7">
    <source>
        <dbReference type="ARBA" id="ARBA00022840"/>
    </source>
</evidence>
<dbReference type="SUPFAM" id="SSF48097">
    <property type="entry name" value="Regulator of G-protein signaling, RGS"/>
    <property type="match status" value="1"/>
</dbReference>
<dbReference type="PRINTS" id="PR00717">
    <property type="entry name" value="GPCRKINASE"/>
</dbReference>
<dbReference type="GO" id="GO:0022400">
    <property type="term" value="P:regulation of opsin-mediated signaling pathway"/>
    <property type="evidence" value="ECO:0007669"/>
    <property type="project" value="Ensembl"/>
</dbReference>
<evidence type="ECO:0000256" key="10">
    <source>
        <dbReference type="SAM" id="MobiDB-lite"/>
    </source>
</evidence>
<reference evidence="13" key="2">
    <citation type="submission" date="2025-09" db="UniProtKB">
        <authorList>
            <consortium name="Ensembl"/>
        </authorList>
    </citation>
    <scope>IDENTIFICATION</scope>
</reference>
<feature type="domain" description="RGS" evidence="12">
    <location>
        <begin position="71"/>
        <end position="125"/>
    </location>
</feature>
<organism evidence="13 14">
    <name type="scientific">Strigops habroptila</name>
    <name type="common">Kakapo</name>
    <dbReference type="NCBI Taxonomy" id="2489341"/>
    <lineage>
        <taxon>Eukaryota</taxon>
        <taxon>Metazoa</taxon>
        <taxon>Chordata</taxon>
        <taxon>Craniata</taxon>
        <taxon>Vertebrata</taxon>
        <taxon>Euteleostomi</taxon>
        <taxon>Archelosauria</taxon>
        <taxon>Archosauria</taxon>
        <taxon>Dinosauria</taxon>
        <taxon>Saurischia</taxon>
        <taxon>Theropoda</taxon>
        <taxon>Coelurosauria</taxon>
        <taxon>Aves</taxon>
        <taxon>Neognathae</taxon>
        <taxon>Neoaves</taxon>
        <taxon>Telluraves</taxon>
        <taxon>Australaves</taxon>
        <taxon>Psittaciformes</taxon>
        <taxon>Psittacidae</taxon>
        <taxon>Strigops</taxon>
    </lineage>
</organism>
<dbReference type="SMART" id="SM00220">
    <property type="entry name" value="S_TKc"/>
    <property type="match status" value="1"/>
</dbReference>
<dbReference type="GO" id="GO:0050254">
    <property type="term" value="F:rhodopsin kinase activity"/>
    <property type="evidence" value="ECO:0007669"/>
    <property type="project" value="Ensembl"/>
</dbReference>
<keyword evidence="2 9" id="KW-0723">Serine/threonine-protein kinase</keyword>
<dbReference type="Gene3D" id="3.30.200.20">
    <property type="entry name" value="Phosphorylase Kinase, domain 1"/>
    <property type="match status" value="1"/>
</dbReference>
<keyword evidence="7 9" id="KW-0067">ATP-binding</keyword>
<feature type="active site" description="Proton acceptor" evidence="8">
    <location>
        <position position="319"/>
    </location>
</feature>
<keyword evidence="5 9" id="KW-0547">Nucleotide-binding</keyword>
<dbReference type="InterPro" id="IPR008271">
    <property type="entry name" value="Ser/Thr_kinase_AS"/>
</dbReference>
<keyword evidence="3" id="KW-0597">Phosphoprotein</keyword>
<evidence type="ECO:0000256" key="8">
    <source>
        <dbReference type="PIRSR" id="PIRSR600239-51"/>
    </source>
</evidence>
<dbReference type="AlphaFoldDB" id="A0A672U0I2"/>
<dbReference type="SMART" id="SM00133">
    <property type="entry name" value="S_TK_X"/>
    <property type="match status" value="1"/>
</dbReference>
<dbReference type="PANTHER" id="PTHR24355:SF23">
    <property type="entry name" value="G PROTEIN-COUPLED RECEPTOR KINASE"/>
    <property type="match status" value="1"/>
</dbReference>
<dbReference type="FunFam" id="1.10.510.10:FF:000074">
    <property type="entry name" value="G protein-coupled receptor kinase"/>
    <property type="match status" value="1"/>
</dbReference>
<dbReference type="GO" id="GO:0005737">
    <property type="term" value="C:cytoplasm"/>
    <property type="evidence" value="ECO:0007669"/>
    <property type="project" value="TreeGrafter"/>
</dbReference>
<dbReference type="GO" id="GO:0005524">
    <property type="term" value="F:ATP binding"/>
    <property type="evidence" value="ECO:0007669"/>
    <property type="project" value="UniProtKB-KW"/>
</dbReference>
<feature type="region of interest" description="Disordered" evidence="10">
    <location>
        <begin position="540"/>
        <end position="567"/>
    </location>
</feature>
<name>A0A672U0I2_STRHB</name>
<reference evidence="13" key="1">
    <citation type="submission" date="2025-08" db="UniProtKB">
        <authorList>
            <consortium name="Ensembl"/>
        </authorList>
    </citation>
    <scope>IDENTIFICATION</scope>
</reference>
<dbReference type="Pfam" id="PF00615">
    <property type="entry name" value="RGS"/>
    <property type="match status" value="1"/>
</dbReference>
<protein>
    <recommendedName>
        <fullName evidence="9">G protein-coupled receptor kinase</fullName>
        <ecNumber evidence="9">2.7.11.-</ecNumber>
    </recommendedName>
</protein>
<proteinExistence type="inferred from homology"/>
<dbReference type="GO" id="GO:0007165">
    <property type="term" value="P:signal transduction"/>
    <property type="evidence" value="ECO:0007669"/>
    <property type="project" value="InterPro"/>
</dbReference>
<dbReference type="Proteomes" id="UP000472266">
    <property type="component" value="Unplaced"/>
</dbReference>
<evidence type="ECO:0000259" key="12">
    <source>
        <dbReference type="PROSITE" id="PS50132"/>
    </source>
</evidence>
<evidence type="ECO:0000313" key="14">
    <source>
        <dbReference type="Proteomes" id="UP000472266"/>
    </source>
</evidence>
<evidence type="ECO:0000256" key="1">
    <source>
        <dbReference type="ARBA" id="ARBA00009793"/>
    </source>
</evidence>
<dbReference type="InterPro" id="IPR000961">
    <property type="entry name" value="AGC-kinase_C"/>
</dbReference>
<dbReference type="InParanoid" id="A0A672U0I2"/>
<dbReference type="OMA" id="HIRDCEH"/>
<dbReference type="PANTHER" id="PTHR24355">
    <property type="entry name" value="G PROTEIN-COUPLED RECEPTOR KINASE/RIBOSOMAL PROTEIN S6 KINASE"/>
    <property type="match status" value="1"/>
</dbReference>
<dbReference type="PROSITE" id="PS00108">
    <property type="entry name" value="PROTEIN_KINASE_ST"/>
    <property type="match status" value="1"/>
</dbReference>
<evidence type="ECO:0000256" key="6">
    <source>
        <dbReference type="ARBA" id="ARBA00022777"/>
    </source>
</evidence>
<evidence type="ECO:0000256" key="2">
    <source>
        <dbReference type="ARBA" id="ARBA00022527"/>
    </source>
</evidence>
<dbReference type="InterPro" id="IPR000719">
    <property type="entry name" value="Prot_kinase_dom"/>
</dbReference>